<accession>A0A5B8YA13</accession>
<keyword evidence="1" id="KW-1133">Transmembrane helix</keyword>
<feature type="transmembrane region" description="Helical" evidence="1">
    <location>
        <begin position="67"/>
        <end position="88"/>
    </location>
</feature>
<dbReference type="SUPFAM" id="SSF48452">
    <property type="entry name" value="TPR-like"/>
    <property type="match status" value="1"/>
</dbReference>
<proteinExistence type="predicted"/>
<dbReference type="AlphaFoldDB" id="A0A4Y6PVC3"/>
<evidence type="ECO:0000313" key="3">
    <source>
        <dbReference type="Proteomes" id="UP000315995"/>
    </source>
</evidence>
<feature type="transmembrane region" description="Helical" evidence="1">
    <location>
        <begin position="257"/>
        <end position="278"/>
    </location>
</feature>
<dbReference type="Proteomes" id="UP000315995">
    <property type="component" value="Chromosome"/>
</dbReference>
<evidence type="ECO:0000313" key="2">
    <source>
        <dbReference type="EMBL" id="QDG51695.1"/>
    </source>
</evidence>
<dbReference type="PANTHER" id="PTHR37422">
    <property type="entry name" value="TEICHURONIC ACID BIOSYNTHESIS PROTEIN TUAE"/>
    <property type="match status" value="1"/>
</dbReference>
<accession>A0A4Y6PVC3</accession>
<feature type="transmembrane region" description="Helical" evidence="1">
    <location>
        <begin position="393"/>
        <end position="413"/>
    </location>
</feature>
<feature type="transmembrane region" description="Helical" evidence="1">
    <location>
        <begin position="204"/>
        <end position="226"/>
    </location>
</feature>
<feature type="transmembrane region" description="Helical" evidence="1">
    <location>
        <begin position="425"/>
        <end position="455"/>
    </location>
</feature>
<feature type="transmembrane region" description="Helical" evidence="1">
    <location>
        <begin position="290"/>
        <end position="312"/>
    </location>
</feature>
<feature type="transmembrane region" description="Helical" evidence="1">
    <location>
        <begin position="135"/>
        <end position="152"/>
    </location>
</feature>
<gene>
    <name evidence="2" type="ORF">FIV42_13320</name>
</gene>
<keyword evidence="1" id="KW-0812">Transmembrane</keyword>
<dbReference type="EMBL" id="CP041186">
    <property type="protein sequence ID" value="QDG51695.1"/>
    <property type="molecule type" value="Genomic_DNA"/>
</dbReference>
<dbReference type="RefSeq" id="WP_141198175.1">
    <property type="nucleotide sequence ID" value="NZ_CP041186.1"/>
</dbReference>
<evidence type="ECO:0008006" key="4">
    <source>
        <dbReference type="Google" id="ProtNLM"/>
    </source>
</evidence>
<dbReference type="InterPro" id="IPR051533">
    <property type="entry name" value="WaaL-like"/>
</dbReference>
<feature type="transmembrane region" description="Helical" evidence="1">
    <location>
        <begin position="38"/>
        <end position="55"/>
    </location>
</feature>
<keyword evidence="3" id="KW-1185">Reference proteome</keyword>
<keyword evidence="1" id="KW-0472">Membrane</keyword>
<evidence type="ECO:0000256" key="1">
    <source>
        <dbReference type="SAM" id="Phobius"/>
    </source>
</evidence>
<reference evidence="2 3" key="1">
    <citation type="submission" date="2019-06" db="EMBL/GenBank/DDBJ databases">
        <title>Persicimonas caeni gen. nov., sp. nov., a predatory bacterium isolated from solar saltern.</title>
        <authorList>
            <person name="Wang S."/>
        </authorList>
    </citation>
    <scope>NUCLEOTIDE SEQUENCE [LARGE SCALE GENOMIC DNA]</scope>
    <source>
        <strain evidence="2 3">YN101</strain>
    </source>
</reference>
<protein>
    <recommendedName>
        <fullName evidence="4">O-antigen ligase family protein</fullName>
    </recommendedName>
</protein>
<sequence length="864" mass="95779">MGNFSRYCRSFFMSARLLKLGTVGIVAGATLALGGVHAITASVLGSLLALLAFLHTVQKSVGRTNRVWISIPALAFGLFAIVSLMQLVPIPLSWHRWLSPERTELLHHGWSVLFSAPPPTVATPLSMAPEHTATWMARWVALFAIAQLGANLRRESSEWTLLLWGFVALGLLELLIGGVQSFLATPKYLGLWETEHSLDTWSSFVNPNHAATFYGLVSLVAFALAFRSRQESPVRMLVASVCGLLFMLVMFEQDSQGAPLIFALVLIIVAAAGSNYLGPVRHRLSIIRDNIWWLAPVLLVGLPLTGFVFFQLGSVQARDWPLQNILPAWLDQTGQVRLELSRAALEASKGFWLTGSGAGSSAFAIPSFVDWTAVRAASIPTIENEPVEWFMTLGWLPAILGIGLLSAYLWMPLRLYRRQARLSHIFLFAVAAYFLMLSLFHFLFFTLGISLPAILLLEYGRQSQRTGAPQSGQARLKWMARRGVIEVSRRTGVVVAGLALALALGSFAAGTFAVEPFSSDTTIEADGEVARAVRLTPGDPMLFAKAAVALDRQDQSNRAARAAEHAYQLQPVPRLGLLRARMWAAAGERERSLEAYRELLGQSWPSFVIDWRRFLVNDFSDARAQAAALRDAPPARWSSFVGELRRSGRAYAALDFALELVEARPQSFAARELLVEQYMEVGLFDVAQTWAEQVLYEQRSQSGEQIEHARVLLARAHFAAGQPASARAVLRRGSESFDSSHALQRQWLAYLADDPRAAGERDVSLTRTAFGSTCNAPVEERDLQAICWRAEAWLLERDGDTNASEAILRRLDRIHDEPVPLAKLYLRQADCLAIEQLLAQMHTANRHVRLRRQVRELSQRCAAR</sequence>
<dbReference type="PANTHER" id="PTHR37422:SF23">
    <property type="entry name" value="TEICHURONIC ACID BIOSYNTHESIS PROTEIN TUAE"/>
    <property type="match status" value="1"/>
</dbReference>
<dbReference type="Gene3D" id="1.25.40.10">
    <property type="entry name" value="Tetratricopeptide repeat domain"/>
    <property type="match status" value="1"/>
</dbReference>
<name>A0A4Y6PVC3_PERCE</name>
<feature type="transmembrane region" description="Helical" evidence="1">
    <location>
        <begin position="159"/>
        <end position="184"/>
    </location>
</feature>
<feature type="transmembrane region" description="Helical" evidence="1">
    <location>
        <begin position="233"/>
        <end position="251"/>
    </location>
</feature>
<dbReference type="OrthoDB" id="5480571at2"/>
<dbReference type="InterPro" id="IPR011990">
    <property type="entry name" value="TPR-like_helical_dom_sf"/>
</dbReference>
<organism evidence="2 3">
    <name type="scientific">Persicimonas caeni</name>
    <dbReference type="NCBI Taxonomy" id="2292766"/>
    <lineage>
        <taxon>Bacteria</taxon>
        <taxon>Deltaproteobacteria</taxon>
        <taxon>Bradymonadales</taxon>
        <taxon>Bradymonadaceae</taxon>
        <taxon>Persicimonas</taxon>
    </lineage>
</organism>